<comment type="caution">
    <text evidence="3">The sequence shown here is derived from an EMBL/GenBank/DDBJ whole genome shotgun (WGS) entry which is preliminary data.</text>
</comment>
<dbReference type="EMBL" id="JAODUO010000809">
    <property type="protein sequence ID" value="KAK2174349.1"/>
    <property type="molecule type" value="Genomic_DNA"/>
</dbReference>
<evidence type="ECO:0000256" key="1">
    <source>
        <dbReference type="SAM" id="MobiDB-lite"/>
    </source>
</evidence>
<evidence type="ECO:0000256" key="2">
    <source>
        <dbReference type="SAM" id="Phobius"/>
    </source>
</evidence>
<dbReference type="AlphaFoldDB" id="A0AAD9KMJ9"/>
<evidence type="ECO:0000313" key="3">
    <source>
        <dbReference type="EMBL" id="KAK2174349.1"/>
    </source>
</evidence>
<protein>
    <submittedName>
        <fullName evidence="3">Uncharacterized protein</fullName>
    </submittedName>
</protein>
<keyword evidence="2" id="KW-0472">Membrane</keyword>
<evidence type="ECO:0000313" key="4">
    <source>
        <dbReference type="Proteomes" id="UP001209878"/>
    </source>
</evidence>
<keyword evidence="2" id="KW-0812">Transmembrane</keyword>
<feature type="compositionally biased region" description="Polar residues" evidence="1">
    <location>
        <begin position="101"/>
        <end position="127"/>
    </location>
</feature>
<name>A0AAD9KMJ9_RIDPI</name>
<gene>
    <name evidence="3" type="ORF">NP493_810g01011</name>
</gene>
<dbReference type="Proteomes" id="UP001209878">
    <property type="component" value="Unassembled WGS sequence"/>
</dbReference>
<accession>A0AAD9KMJ9</accession>
<feature type="transmembrane region" description="Helical" evidence="2">
    <location>
        <begin position="269"/>
        <end position="295"/>
    </location>
</feature>
<feature type="region of interest" description="Disordered" evidence="1">
    <location>
        <begin position="225"/>
        <end position="265"/>
    </location>
</feature>
<feature type="compositionally biased region" description="Basic residues" evidence="1">
    <location>
        <begin position="239"/>
        <end position="252"/>
    </location>
</feature>
<feature type="region of interest" description="Disordered" evidence="1">
    <location>
        <begin position="1"/>
        <end position="193"/>
    </location>
</feature>
<feature type="compositionally biased region" description="Polar residues" evidence="1">
    <location>
        <begin position="51"/>
        <end position="65"/>
    </location>
</feature>
<organism evidence="3 4">
    <name type="scientific">Ridgeia piscesae</name>
    <name type="common">Tubeworm</name>
    <dbReference type="NCBI Taxonomy" id="27915"/>
    <lineage>
        <taxon>Eukaryota</taxon>
        <taxon>Metazoa</taxon>
        <taxon>Spiralia</taxon>
        <taxon>Lophotrochozoa</taxon>
        <taxon>Annelida</taxon>
        <taxon>Polychaeta</taxon>
        <taxon>Sedentaria</taxon>
        <taxon>Canalipalpata</taxon>
        <taxon>Sabellida</taxon>
        <taxon>Siboglinidae</taxon>
        <taxon>Ridgeia</taxon>
    </lineage>
</organism>
<sequence length="306" mass="32327">MSVKPDKTSPYAQPALYGNTSPRASAEAGDEEEPQPAFSYLAGHTPDQLYGNASPTERQSATLPSGSAHKPPPDGRGEDWLPPLQTGGYGKRGLPRHTFSDVGQPNQGYTPNEYSQIGNGRHNSTGNLAPDGRGQPRNSNYPSDFPAMAPNQGDGDAPGRYSTAGRGQPRNSNYPNEFTAVGPNSGERQPGHYEEFPDRQQGGHYDAYPTQSTAVDIGMSDMSATTNGPGQDGLDSLKRNRGVRPTTKHTHLGKLPSVSEEPRKEPTRCGCLCICVIVVAVIVALAVGFAAGWFLHGTGVAGGAGE</sequence>
<proteinExistence type="predicted"/>
<keyword evidence="2" id="KW-1133">Transmembrane helix</keyword>
<reference evidence="3" key="1">
    <citation type="journal article" date="2023" name="Mol. Biol. Evol.">
        <title>Third-Generation Sequencing Reveals the Adaptive Role of the Epigenome in Three Deep-Sea Polychaetes.</title>
        <authorList>
            <person name="Perez M."/>
            <person name="Aroh O."/>
            <person name="Sun Y."/>
            <person name="Lan Y."/>
            <person name="Juniper S.K."/>
            <person name="Young C.R."/>
            <person name="Angers B."/>
            <person name="Qian P.Y."/>
        </authorList>
    </citation>
    <scope>NUCLEOTIDE SEQUENCE</scope>
    <source>
        <strain evidence="3">R07B-5</strain>
    </source>
</reference>
<keyword evidence="4" id="KW-1185">Reference proteome</keyword>